<dbReference type="Proteomes" id="UP001175353">
    <property type="component" value="Unassembled WGS sequence"/>
</dbReference>
<name>A0A4U0UP02_9PEZI</name>
<comment type="caution">
    <text evidence="10">The sequence shown here is derived from an EMBL/GenBank/DDBJ whole genome shotgun (WGS) entry which is preliminary data.</text>
</comment>
<dbReference type="EMBL" id="JASUXU010000015">
    <property type="protein sequence ID" value="KAK0322699.1"/>
    <property type="molecule type" value="Genomic_DNA"/>
</dbReference>
<organism evidence="10 11">
    <name type="scientific">Friedmanniomyces endolithicus</name>
    <dbReference type="NCBI Taxonomy" id="329885"/>
    <lineage>
        <taxon>Eukaryota</taxon>
        <taxon>Fungi</taxon>
        <taxon>Dikarya</taxon>
        <taxon>Ascomycota</taxon>
        <taxon>Pezizomycotina</taxon>
        <taxon>Dothideomycetes</taxon>
        <taxon>Dothideomycetidae</taxon>
        <taxon>Mycosphaerellales</taxon>
        <taxon>Teratosphaeriaceae</taxon>
        <taxon>Friedmanniomyces</taxon>
    </lineage>
</organism>
<reference evidence="10 11" key="1">
    <citation type="submission" date="2017-03" db="EMBL/GenBank/DDBJ databases">
        <title>Genomes of endolithic fungi from Antarctica.</title>
        <authorList>
            <person name="Coleine C."/>
            <person name="Masonjones S."/>
            <person name="Stajich J.E."/>
        </authorList>
    </citation>
    <scope>NUCLEOTIDE SEQUENCE [LARGE SCALE GENOMIC DNA]</scope>
    <source>
        <strain evidence="10 11">CCFEE 5311</strain>
    </source>
</reference>
<dbReference type="AlphaFoldDB" id="A0A4U0UP02"/>
<dbReference type="InterPro" id="IPR020471">
    <property type="entry name" value="AKR"/>
</dbReference>
<dbReference type="OrthoDB" id="416253at2759"/>
<accession>A0A4U0UP02</accession>
<dbReference type="EMBL" id="JAUJLE010000120">
    <property type="protein sequence ID" value="KAK0979795.1"/>
    <property type="molecule type" value="Genomic_DNA"/>
</dbReference>
<comment type="similarity">
    <text evidence="1">Belongs to the aldo/keto reductase family.</text>
</comment>
<feature type="binding site" evidence="5">
    <location>
        <position position="119"/>
    </location>
    <ligand>
        <name>substrate</name>
    </ligand>
</feature>
<dbReference type="PANTHER" id="PTHR43827:SF3">
    <property type="entry name" value="NADP-DEPENDENT OXIDOREDUCTASE DOMAIN-CONTAINING PROTEIN"/>
    <property type="match status" value="1"/>
</dbReference>
<dbReference type="InterPro" id="IPR023210">
    <property type="entry name" value="NADP_OxRdtase_dom"/>
</dbReference>
<dbReference type="InterPro" id="IPR036812">
    <property type="entry name" value="NAD(P)_OxRdtase_dom_sf"/>
</dbReference>
<dbReference type="SUPFAM" id="SSF51430">
    <property type="entry name" value="NAD(P)-linked oxidoreductase"/>
    <property type="match status" value="1"/>
</dbReference>
<dbReference type="Proteomes" id="UP000310066">
    <property type="component" value="Unassembled WGS sequence"/>
</dbReference>
<dbReference type="PRINTS" id="PR00069">
    <property type="entry name" value="ALDKETRDTASE"/>
</dbReference>
<dbReference type="EMBL" id="NAJP01000052">
    <property type="protein sequence ID" value="TKA37447.1"/>
    <property type="molecule type" value="Genomic_DNA"/>
</dbReference>
<evidence type="ECO:0000313" key="8">
    <source>
        <dbReference type="EMBL" id="KAK0322699.1"/>
    </source>
</evidence>
<dbReference type="GO" id="GO:0016616">
    <property type="term" value="F:oxidoreductase activity, acting on the CH-OH group of donors, NAD or NADP as acceptor"/>
    <property type="evidence" value="ECO:0007669"/>
    <property type="project" value="UniProtKB-ARBA"/>
</dbReference>
<evidence type="ECO:0000256" key="6">
    <source>
        <dbReference type="PIRSR" id="PIRSR000097-3"/>
    </source>
</evidence>
<dbReference type="CDD" id="cd19120">
    <property type="entry name" value="AKR_AKR3C2-3"/>
    <property type="match status" value="1"/>
</dbReference>
<evidence type="ECO:0000256" key="4">
    <source>
        <dbReference type="PIRSR" id="PIRSR000097-1"/>
    </source>
</evidence>
<evidence type="ECO:0000256" key="1">
    <source>
        <dbReference type="ARBA" id="ARBA00007905"/>
    </source>
</evidence>
<dbReference type="Pfam" id="PF00248">
    <property type="entry name" value="Aldo_ket_red"/>
    <property type="match status" value="1"/>
</dbReference>
<reference evidence="8" key="2">
    <citation type="submission" date="2021-12" db="EMBL/GenBank/DDBJ databases">
        <title>Black yeast isolated from Biological Soil Crust.</title>
        <authorList>
            <person name="Kurbessoian T."/>
        </authorList>
    </citation>
    <scope>NUCLEOTIDE SEQUENCE</scope>
    <source>
        <strain evidence="8">CCFEE 5208</strain>
    </source>
</reference>
<evidence type="ECO:0000259" key="7">
    <source>
        <dbReference type="Pfam" id="PF00248"/>
    </source>
</evidence>
<dbReference type="PROSITE" id="PS00062">
    <property type="entry name" value="ALDOKETO_REDUCTASE_2"/>
    <property type="match status" value="1"/>
</dbReference>
<evidence type="ECO:0000256" key="2">
    <source>
        <dbReference type="ARBA" id="ARBA00022857"/>
    </source>
</evidence>
<keyword evidence="12" id="KW-1185">Reference proteome</keyword>
<evidence type="ECO:0000313" key="9">
    <source>
        <dbReference type="EMBL" id="KAK0979795.1"/>
    </source>
</evidence>
<dbReference type="GO" id="GO:0016652">
    <property type="term" value="F:oxidoreductase activity, acting on NAD(P)H as acceptor"/>
    <property type="evidence" value="ECO:0007669"/>
    <property type="project" value="InterPro"/>
</dbReference>
<evidence type="ECO:0000256" key="3">
    <source>
        <dbReference type="ARBA" id="ARBA00023002"/>
    </source>
</evidence>
<evidence type="ECO:0000313" key="11">
    <source>
        <dbReference type="Proteomes" id="UP000310066"/>
    </source>
</evidence>
<protein>
    <recommendedName>
        <fullName evidence="7">NADP-dependent oxidoreductase domain-containing protein</fullName>
    </recommendedName>
</protein>
<dbReference type="PANTHER" id="PTHR43827">
    <property type="entry name" value="2,5-DIKETO-D-GLUCONIC ACID REDUCTASE"/>
    <property type="match status" value="1"/>
</dbReference>
<dbReference type="InterPro" id="IPR018170">
    <property type="entry name" value="Aldo/ket_reductase_CS"/>
</dbReference>
<dbReference type="Gene3D" id="3.20.20.100">
    <property type="entry name" value="NADP-dependent oxidoreductase domain"/>
    <property type="match status" value="1"/>
</dbReference>
<gene>
    <name evidence="10" type="ORF">B0A54_11032</name>
    <name evidence="8" type="ORF">LTR82_006155</name>
    <name evidence="9" type="ORF">LTR91_012441</name>
</gene>
<evidence type="ECO:0000256" key="5">
    <source>
        <dbReference type="PIRSR" id="PIRSR000097-2"/>
    </source>
</evidence>
<dbReference type="Proteomes" id="UP001168146">
    <property type="component" value="Unassembled WGS sequence"/>
</dbReference>
<feature type="domain" description="NADP-dependent oxidoreductase" evidence="7">
    <location>
        <begin position="26"/>
        <end position="276"/>
    </location>
</feature>
<evidence type="ECO:0000313" key="10">
    <source>
        <dbReference type="EMBL" id="TKA37447.1"/>
    </source>
</evidence>
<feature type="active site" description="Proton donor" evidence="4">
    <location>
        <position position="64"/>
    </location>
</feature>
<keyword evidence="3" id="KW-0560">Oxidoreductase</keyword>
<dbReference type="InterPro" id="IPR044494">
    <property type="entry name" value="AKR3C2/3"/>
</dbReference>
<dbReference type="PIRSF" id="PIRSF000097">
    <property type="entry name" value="AKR"/>
    <property type="match status" value="1"/>
</dbReference>
<reference evidence="9" key="3">
    <citation type="submission" date="2023-06" db="EMBL/GenBank/DDBJ databases">
        <title>Black Yeasts Isolated from many extreme environments.</title>
        <authorList>
            <person name="Coleine C."/>
            <person name="Stajich J.E."/>
            <person name="Selbmann L."/>
        </authorList>
    </citation>
    <scope>NUCLEOTIDE SEQUENCE</scope>
    <source>
        <strain evidence="9">CCFEE 5200</strain>
    </source>
</reference>
<dbReference type="STRING" id="329885.A0A4U0UP02"/>
<evidence type="ECO:0000313" key="12">
    <source>
        <dbReference type="Proteomes" id="UP001175353"/>
    </source>
</evidence>
<keyword evidence="2" id="KW-0521">NADP</keyword>
<dbReference type="FunFam" id="3.20.20.100:FF:000002">
    <property type="entry name" value="2,5-diketo-D-gluconic acid reductase A"/>
    <property type="match status" value="1"/>
</dbReference>
<feature type="site" description="Lowers pKa of active site Tyr" evidence="6">
    <location>
        <position position="89"/>
    </location>
</feature>
<proteinExistence type="inferred from homology"/>
<sequence length="296" mass="33201">MANIHTPIPNLKLNDGNSIPMIGFGTGTAWYKSGDESKIDQVCIDSAVSAQKLGYYHLDGAEVYKTETELGTAIKEAKIPREKLYVTTKVISNISDIPGALATSLKKLQLSYVDLYLIHAPFFSDSKADHQHKWKQMEDLKEQGLTKSIGVSNYFTEHLDFIFETCKIPPAINQIEFHPYLQRTELIKYHKAKGIATEAYGPLTPVTKGGPGPVDDILAGLARKYGVNPGEILLRWCIDQDIVPITTSGKEQRLSDYLRAMTFKLNPKEIQQINEAGSQKHFRGFWNHKLAAEDHR</sequence>